<proteinExistence type="inferred from homology"/>
<dbReference type="AlphaFoldDB" id="A0A6H5HGG0"/>
<organism evidence="3 4">
    <name type="scientific">Nesidiocoris tenuis</name>
    <dbReference type="NCBI Taxonomy" id="355587"/>
    <lineage>
        <taxon>Eukaryota</taxon>
        <taxon>Metazoa</taxon>
        <taxon>Ecdysozoa</taxon>
        <taxon>Arthropoda</taxon>
        <taxon>Hexapoda</taxon>
        <taxon>Insecta</taxon>
        <taxon>Pterygota</taxon>
        <taxon>Neoptera</taxon>
        <taxon>Paraneoptera</taxon>
        <taxon>Hemiptera</taxon>
        <taxon>Heteroptera</taxon>
        <taxon>Panheteroptera</taxon>
        <taxon>Cimicomorpha</taxon>
        <taxon>Miridae</taxon>
        <taxon>Dicyphina</taxon>
        <taxon>Nesidiocoris</taxon>
    </lineage>
</organism>
<feature type="region of interest" description="Disordered" evidence="2">
    <location>
        <begin position="64"/>
        <end position="91"/>
    </location>
</feature>
<dbReference type="EMBL" id="CADCXU010025655">
    <property type="protein sequence ID" value="CAB0012873.1"/>
    <property type="molecule type" value="Genomic_DNA"/>
</dbReference>
<dbReference type="GO" id="GO:0005737">
    <property type="term" value="C:cytoplasm"/>
    <property type="evidence" value="ECO:0007669"/>
    <property type="project" value="TreeGrafter"/>
</dbReference>
<comment type="similarity">
    <text evidence="1">Belongs to the CDV3 family.</text>
</comment>
<feature type="compositionally biased region" description="Basic and acidic residues" evidence="2">
    <location>
        <begin position="64"/>
        <end position="79"/>
    </location>
</feature>
<evidence type="ECO:0000313" key="4">
    <source>
        <dbReference type="Proteomes" id="UP000479000"/>
    </source>
</evidence>
<accession>A0A6H5HGG0</accession>
<feature type="compositionally biased region" description="Basic residues" evidence="2">
    <location>
        <begin position="177"/>
        <end position="190"/>
    </location>
</feature>
<dbReference type="OrthoDB" id="6288097at2759"/>
<keyword evidence="4" id="KW-1185">Reference proteome</keyword>
<name>A0A6H5HGG0_9HEMI</name>
<reference evidence="3 4" key="1">
    <citation type="submission" date="2020-02" db="EMBL/GenBank/DDBJ databases">
        <authorList>
            <person name="Ferguson B K."/>
        </authorList>
    </citation>
    <scope>NUCLEOTIDE SEQUENCE [LARGE SCALE GENOMIC DNA]</scope>
</reference>
<dbReference type="Proteomes" id="UP000479000">
    <property type="component" value="Unassembled WGS sequence"/>
</dbReference>
<evidence type="ECO:0000256" key="1">
    <source>
        <dbReference type="ARBA" id="ARBA00006062"/>
    </source>
</evidence>
<dbReference type="PANTHER" id="PTHR16284">
    <property type="entry name" value="PROTEIN CDV3 HOMOLOG"/>
    <property type="match status" value="1"/>
</dbReference>
<feature type="region of interest" description="Disordered" evidence="2">
    <location>
        <begin position="177"/>
        <end position="243"/>
    </location>
</feature>
<dbReference type="PANTHER" id="PTHR16284:SF13">
    <property type="entry name" value="PROTEIN CDV3 HOMOLOG"/>
    <property type="match status" value="1"/>
</dbReference>
<protein>
    <submittedName>
        <fullName evidence="3">Uncharacterized protein</fullName>
    </submittedName>
</protein>
<evidence type="ECO:0000256" key="2">
    <source>
        <dbReference type="SAM" id="MobiDB-lite"/>
    </source>
</evidence>
<gene>
    <name evidence="3" type="ORF">NTEN_LOCUS17566</name>
</gene>
<dbReference type="InterPro" id="IPR026806">
    <property type="entry name" value="CDV3"/>
</dbReference>
<evidence type="ECO:0000313" key="3">
    <source>
        <dbReference type="EMBL" id="CAB0012873.1"/>
    </source>
</evidence>
<dbReference type="Pfam" id="PF15359">
    <property type="entry name" value="CDV3"/>
    <property type="match status" value="1"/>
</dbReference>
<feature type="compositionally biased region" description="Basic residues" evidence="2">
    <location>
        <begin position="219"/>
        <end position="234"/>
    </location>
</feature>
<sequence>MVSVHHTALARYAFSQVDRPAREFSRFATPPAMDLDDFFAKKDRKKSKGKKFATADEIAKKLEESGRRSEKLKKEKPPEVDEEGNTVVQDEDEWKEFEEEKKDYSGLKIQNLTIADYENWEEGGSGGEGNSSGIIILTLCSILLLEIQNYQFSKFDIGNFYNFIFFRHQATKRAAWKRTNRAKWSRRKRPAPGASYRIPPQQRRMCHSNSNRPQGESRRRSRHNRRRTFHRRRGTPSGPRRLL</sequence>
<feature type="compositionally biased region" description="Acidic residues" evidence="2">
    <location>
        <begin position="80"/>
        <end position="91"/>
    </location>
</feature>